<sequence>MKFYISVLSFFSVALVQFEKSVGRILVLAEELLLVPYATVIMLLCGDSSSVHLRELYVYLDFFCFCRNTNELSINTNIPFRQPSSHRRSQQPSVRCPPPFIVPSAGSVQVEQPLADRTYFRQQLRVMWHGERSPALFTSTPPAWLLPSWVNPSLAKADPGVMKTMWRSDMKNYHQEACSTEIIAITMVHSNSEIAQIS</sequence>
<proteinExistence type="predicted"/>
<protein>
    <submittedName>
        <fullName evidence="1">Uncharacterized protein</fullName>
    </submittedName>
</protein>
<dbReference type="AlphaFoldDB" id="A0A085NBY0"/>
<evidence type="ECO:0000313" key="1">
    <source>
        <dbReference type="EMBL" id="KFD66976.1"/>
    </source>
</evidence>
<dbReference type="EMBL" id="KL367519">
    <property type="protein sequence ID" value="KFD66976.1"/>
    <property type="molecule type" value="Genomic_DNA"/>
</dbReference>
<gene>
    <name evidence="1" type="ORF">M514_08908</name>
</gene>
<organism evidence="1">
    <name type="scientific">Trichuris suis</name>
    <name type="common">pig whipworm</name>
    <dbReference type="NCBI Taxonomy" id="68888"/>
    <lineage>
        <taxon>Eukaryota</taxon>
        <taxon>Metazoa</taxon>
        <taxon>Ecdysozoa</taxon>
        <taxon>Nematoda</taxon>
        <taxon>Enoplea</taxon>
        <taxon>Dorylaimia</taxon>
        <taxon>Trichinellida</taxon>
        <taxon>Trichuridae</taxon>
        <taxon>Trichuris</taxon>
    </lineage>
</organism>
<name>A0A085NBY0_9BILA</name>
<dbReference type="Proteomes" id="UP000030758">
    <property type="component" value="Unassembled WGS sequence"/>
</dbReference>
<reference evidence="1" key="1">
    <citation type="journal article" date="2014" name="Nat. Genet.">
        <title>Genome and transcriptome of the porcine whipworm Trichuris suis.</title>
        <authorList>
            <person name="Jex A.R."/>
            <person name="Nejsum P."/>
            <person name="Schwarz E.M."/>
            <person name="Hu L."/>
            <person name="Young N.D."/>
            <person name="Hall R.S."/>
            <person name="Korhonen P.K."/>
            <person name="Liao S."/>
            <person name="Thamsborg S."/>
            <person name="Xia J."/>
            <person name="Xu P."/>
            <person name="Wang S."/>
            <person name="Scheerlinck J.P."/>
            <person name="Hofmann A."/>
            <person name="Sternberg P.W."/>
            <person name="Wang J."/>
            <person name="Gasser R.B."/>
        </authorList>
    </citation>
    <scope>NUCLEOTIDE SEQUENCE [LARGE SCALE GENOMIC DNA]</scope>
    <source>
        <strain evidence="1">DCEP-RM93F</strain>
    </source>
</reference>
<accession>A0A085NBY0</accession>